<dbReference type="SUPFAM" id="SSF52540">
    <property type="entry name" value="P-loop containing nucleoside triphosphate hydrolases"/>
    <property type="match status" value="1"/>
</dbReference>
<evidence type="ECO:0000256" key="5">
    <source>
        <dbReference type="PROSITE-ProRule" id="PRU00560"/>
    </source>
</evidence>
<keyword evidence="1 5" id="KW-0547">Nucleotide-binding</keyword>
<evidence type="ECO:0000256" key="1">
    <source>
        <dbReference type="ARBA" id="ARBA00022741"/>
    </source>
</evidence>
<keyword evidence="8" id="KW-1185">Reference proteome</keyword>
<feature type="domain" description="UvrD-like helicase ATP-binding" evidence="6">
    <location>
        <begin position="304"/>
        <end position="748"/>
    </location>
</feature>
<keyword evidence="3 5" id="KW-0347">Helicase</keyword>
<dbReference type="PROSITE" id="PS51198">
    <property type="entry name" value="UVRD_HELICASE_ATP_BIND"/>
    <property type="match status" value="1"/>
</dbReference>
<dbReference type="PANTHER" id="PTHR11070:SF45">
    <property type="entry name" value="DNA 3'-5' HELICASE"/>
    <property type="match status" value="1"/>
</dbReference>
<evidence type="ECO:0000256" key="2">
    <source>
        <dbReference type="ARBA" id="ARBA00022801"/>
    </source>
</evidence>
<feature type="binding site" evidence="5">
    <location>
        <begin position="325"/>
        <end position="332"/>
    </location>
    <ligand>
        <name>ATP</name>
        <dbReference type="ChEBI" id="CHEBI:30616"/>
    </ligand>
</feature>
<sequence>MTTQLDLYSAPDPERTAELKRTGILEESDLITAGFLATAPGGHPPRNSGLPRLEHPEETESWVDARVEEGSEFIKVVVESTDMPTLRTAAPRAGGNIPVTAAVAHPSIIDVRGRVSTDEQALDGAIREEQDYLDGLYARVEQLRAEVEADLAAAPAGHGGSAQDLLDRDARMAALATRRADLERAENGLYFGRLDRADGERIHIGRMGLRDEELSPLLVDWRAPAAASFYTATVGSGSDVRRRRHIRTGRRRVTGVNDELLDLEQAGPDDGAEGHQADAFVGEAALMESLTAHRTGRMGDIVATLQGEQDRIIRSGAEGILVVQGGPGTGKTAVALHRAALLLYTYPRIAESGVLVVGPNATFLSYIEAVLPSLGETQAVLTTPDTLLPGVTPTRAEDAAVAALKGHPAMADVIAAAVADRQAPARDTDLTFDGDTFQLAASVIAAARSHATRGGHDFNSAGRAFREELWSHVTDLVVAHGEQLLTDVEEGFEAELRRVDASLSKGTDQLPGQVDAAGTEVTGTVAAHERDRVRAELEADADVAAVIDGLWPALTPEGFREDLLGDRDRLVSALAAIDTDQTLGESGPIELLHRSAGGGWSLADIALLDEAAELLGTDDTDNPSAAVAARERDLAYARRVLASTGTRGVSAEAMADRFAERDTRVLAERAAADRTWAYGHAVVDEAQELSPMQWRMLLRRVPSGSLTIVGDVHQTSSADGTTSWDTLTAAHPRRRWQVVELTVNYRTPQEVVDAALPVLRALDPTAPQPVSARSGASSPWRLQVDEDLIGGTAQLAAQEHAALAGGHLAVIAPPELLTDLASAVADLVPGTSAGEGLDLDSSCVVITPTQAKGLEFDGVLVADVGGILAAPRGLSDLYVAMTRTTSGLGLLHVGDAPEVIAQVPIRSLG</sequence>
<dbReference type="PANTHER" id="PTHR11070">
    <property type="entry name" value="UVRD / RECB / PCRA DNA HELICASE FAMILY MEMBER"/>
    <property type="match status" value="1"/>
</dbReference>
<evidence type="ECO:0000313" key="7">
    <source>
        <dbReference type="EMBL" id="USQ78956.1"/>
    </source>
</evidence>
<dbReference type="Gene3D" id="3.40.50.300">
    <property type="entry name" value="P-loop containing nucleotide triphosphate hydrolases"/>
    <property type="match status" value="3"/>
</dbReference>
<proteinExistence type="predicted"/>
<reference evidence="7" key="1">
    <citation type="submission" date="2022-06" db="EMBL/GenBank/DDBJ databases">
        <title>Ornithinimicrobium HY1793.</title>
        <authorList>
            <person name="Huang Y."/>
        </authorList>
    </citation>
    <scope>NUCLEOTIDE SEQUENCE</scope>
    <source>
        <strain evidence="7">HY1793</strain>
    </source>
</reference>
<dbReference type="InterPro" id="IPR014016">
    <property type="entry name" value="UvrD-like_ATP-bd"/>
</dbReference>
<accession>A0ABY4YQA0</accession>
<dbReference type="InterPro" id="IPR000212">
    <property type="entry name" value="DNA_helicase_UvrD/REP"/>
</dbReference>
<dbReference type="Proteomes" id="UP001056455">
    <property type="component" value="Chromosome"/>
</dbReference>
<keyword evidence="2 5" id="KW-0378">Hydrolase</keyword>
<dbReference type="InterPro" id="IPR027417">
    <property type="entry name" value="P-loop_NTPase"/>
</dbReference>
<dbReference type="EMBL" id="CP099489">
    <property type="protein sequence ID" value="USQ78956.1"/>
    <property type="molecule type" value="Genomic_DNA"/>
</dbReference>
<protein>
    <submittedName>
        <fullName evidence="7">PhoH family protein</fullName>
    </submittedName>
</protein>
<organism evidence="7 8">
    <name type="scientific">Ornithinimicrobium faecis</name>
    <dbReference type="NCBI Taxonomy" id="2934158"/>
    <lineage>
        <taxon>Bacteria</taxon>
        <taxon>Bacillati</taxon>
        <taxon>Actinomycetota</taxon>
        <taxon>Actinomycetes</taxon>
        <taxon>Micrococcales</taxon>
        <taxon>Ornithinimicrobiaceae</taxon>
        <taxon>Ornithinimicrobium</taxon>
    </lineage>
</organism>
<name>A0ABY4YQA0_9MICO</name>
<gene>
    <name evidence="7" type="ORF">NF556_15170</name>
</gene>
<evidence type="ECO:0000256" key="3">
    <source>
        <dbReference type="ARBA" id="ARBA00022806"/>
    </source>
</evidence>
<dbReference type="RefSeq" id="WP_252591802.1">
    <property type="nucleotide sequence ID" value="NZ_CP099489.1"/>
</dbReference>
<evidence type="ECO:0000313" key="8">
    <source>
        <dbReference type="Proteomes" id="UP001056455"/>
    </source>
</evidence>
<evidence type="ECO:0000259" key="6">
    <source>
        <dbReference type="PROSITE" id="PS51198"/>
    </source>
</evidence>
<keyword evidence="4 5" id="KW-0067">ATP-binding</keyword>
<evidence type="ECO:0000256" key="4">
    <source>
        <dbReference type="ARBA" id="ARBA00022840"/>
    </source>
</evidence>